<dbReference type="OrthoDB" id="694780at2759"/>
<dbReference type="PANTHER" id="PTHR33116:SF78">
    <property type="entry name" value="OS12G0587133 PROTEIN"/>
    <property type="match status" value="1"/>
</dbReference>
<evidence type="ECO:0000313" key="1">
    <source>
        <dbReference type="EMBL" id="RLM55087.1"/>
    </source>
</evidence>
<evidence type="ECO:0000313" key="2">
    <source>
        <dbReference type="Proteomes" id="UP000275267"/>
    </source>
</evidence>
<protein>
    <recommendedName>
        <fullName evidence="3">Reverse transcriptase domain-containing protein</fullName>
    </recommendedName>
</protein>
<sequence length="266" mass="28962">MVLLPKIDVPKEAKDFRPITLVHSFAKLVSKLLATRLSAFLPRLGDPLSPMLFIIAMDILDRLFKKAAAENILGPCGIIEHSCRIYADEVILFGTPSAQEGLAIAFGLCTNLQKCSITLIFGEAEQLAALQSELPCQLMSFPIKCLGVPLSTKSLPKSAIRPVIEKVAAKLTPWHGSLMNKSGRLVVVKSVASAVPIYRLMANNLPPWTIEKIDALRRNFLWTGSDRSARGKAMVAWPLVSRPTSVGGLGVLDLRLAGTALQARWL</sequence>
<keyword evidence="2" id="KW-1185">Reference proteome</keyword>
<reference evidence="2" key="1">
    <citation type="journal article" date="2019" name="Nat. Commun.">
        <title>The genome of broomcorn millet.</title>
        <authorList>
            <person name="Zou C."/>
            <person name="Miki D."/>
            <person name="Li D."/>
            <person name="Tang Q."/>
            <person name="Xiao L."/>
            <person name="Rajput S."/>
            <person name="Deng P."/>
            <person name="Jia W."/>
            <person name="Huang R."/>
            <person name="Zhang M."/>
            <person name="Sun Y."/>
            <person name="Hu J."/>
            <person name="Fu X."/>
            <person name="Schnable P.S."/>
            <person name="Li F."/>
            <person name="Zhang H."/>
            <person name="Feng B."/>
            <person name="Zhu X."/>
            <person name="Liu R."/>
            <person name="Schnable J.C."/>
            <person name="Zhu J.-K."/>
            <person name="Zhang H."/>
        </authorList>
    </citation>
    <scope>NUCLEOTIDE SEQUENCE [LARGE SCALE GENOMIC DNA]</scope>
</reference>
<evidence type="ECO:0008006" key="3">
    <source>
        <dbReference type="Google" id="ProtNLM"/>
    </source>
</evidence>
<dbReference type="AlphaFoldDB" id="A0A3L6PC01"/>
<name>A0A3L6PC01_PANMI</name>
<accession>A0A3L6PC01</accession>
<dbReference type="PANTHER" id="PTHR33116">
    <property type="entry name" value="REVERSE TRANSCRIPTASE ZINC-BINDING DOMAIN-CONTAINING PROTEIN-RELATED-RELATED"/>
    <property type="match status" value="1"/>
</dbReference>
<dbReference type="EMBL" id="PQIB02000018">
    <property type="protein sequence ID" value="RLM55087.1"/>
    <property type="molecule type" value="Genomic_DNA"/>
</dbReference>
<comment type="caution">
    <text evidence="1">The sequence shown here is derived from an EMBL/GenBank/DDBJ whole genome shotgun (WGS) entry which is preliminary data.</text>
</comment>
<dbReference type="STRING" id="4540.A0A3L6PC01"/>
<gene>
    <name evidence="1" type="ORF">C2845_PM10G21820</name>
</gene>
<proteinExistence type="predicted"/>
<organism evidence="1 2">
    <name type="scientific">Panicum miliaceum</name>
    <name type="common">Proso millet</name>
    <name type="synonym">Broomcorn millet</name>
    <dbReference type="NCBI Taxonomy" id="4540"/>
    <lineage>
        <taxon>Eukaryota</taxon>
        <taxon>Viridiplantae</taxon>
        <taxon>Streptophyta</taxon>
        <taxon>Embryophyta</taxon>
        <taxon>Tracheophyta</taxon>
        <taxon>Spermatophyta</taxon>
        <taxon>Magnoliopsida</taxon>
        <taxon>Liliopsida</taxon>
        <taxon>Poales</taxon>
        <taxon>Poaceae</taxon>
        <taxon>PACMAD clade</taxon>
        <taxon>Panicoideae</taxon>
        <taxon>Panicodae</taxon>
        <taxon>Paniceae</taxon>
        <taxon>Panicinae</taxon>
        <taxon>Panicum</taxon>
        <taxon>Panicum sect. Panicum</taxon>
    </lineage>
</organism>
<dbReference type="Proteomes" id="UP000275267">
    <property type="component" value="Unassembled WGS sequence"/>
</dbReference>